<comment type="caution">
    <text evidence="1">The sequence shown here is derived from an EMBL/GenBank/DDBJ whole genome shotgun (WGS) entry which is preliminary data.</text>
</comment>
<keyword evidence="2" id="KW-1185">Reference proteome</keyword>
<organism evidence="1 2">
    <name type="scientific">Orbilia ellipsospora</name>
    <dbReference type="NCBI Taxonomy" id="2528407"/>
    <lineage>
        <taxon>Eukaryota</taxon>
        <taxon>Fungi</taxon>
        <taxon>Dikarya</taxon>
        <taxon>Ascomycota</taxon>
        <taxon>Pezizomycotina</taxon>
        <taxon>Orbiliomycetes</taxon>
        <taxon>Orbiliales</taxon>
        <taxon>Orbiliaceae</taxon>
        <taxon>Orbilia</taxon>
    </lineage>
</organism>
<evidence type="ECO:0000313" key="2">
    <source>
        <dbReference type="Proteomes" id="UP001365542"/>
    </source>
</evidence>
<dbReference type="Proteomes" id="UP001365542">
    <property type="component" value="Unassembled WGS sequence"/>
</dbReference>
<name>A0AAV9XLM3_9PEZI</name>
<dbReference type="EMBL" id="JAVHJO010000002">
    <property type="protein sequence ID" value="KAK6543024.1"/>
    <property type="molecule type" value="Genomic_DNA"/>
</dbReference>
<dbReference type="AlphaFoldDB" id="A0AAV9XLM3"/>
<sequence length="178" mass="19765">MSHENPALKDGGWYAIMNAKNFQYLTRNSDGSFTLENAKDANAFDQTFQVSIKDDAHHTFSLKSSVDDKYLAAGSMAPSGSSLRGLNSDSSVNYAVWTPSTEFIGVYTWFFILSSGGGTVLDADSDGNVSCKPRKTNGWPYNQGWRFIVVDGSDEEENDKKRIKRQKQLIKARKEANS</sequence>
<evidence type="ECO:0000313" key="1">
    <source>
        <dbReference type="EMBL" id="KAK6543024.1"/>
    </source>
</evidence>
<protein>
    <submittedName>
        <fullName evidence="1">Uncharacterized protein</fullName>
    </submittedName>
</protein>
<gene>
    <name evidence="1" type="ORF">TWF694_006954</name>
</gene>
<reference evidence="1 2" key="1">
    <citation type="submission" date="2019-10" db="EMBL/GenBank/DDBJ databases">
        <authorList>
            <person name="Palmer J.M."/>
        </authorList>
    </citation>
    <scope>NUCLEOTIDE SEQUENCE [LARGE SCALE GENOMIC DNA]</scope>
    <source>
        <strain evidence="1 2">TWF694</strain>
    </source>
</reference>
<proteinExistence type="predicted"/>
<accession>A0AAV9XLM3</accession>